<proteinExistence type="predicted"/>
<dbReference type="EMBL" id="KZ857379">
    <property type="protein sequence ID" value="RDX57080.1"/>
    <property type="molecule type" value="Genomic_DNA"/>
</dbReference>
<evidence type="ECO:0000313" key="2">
    <source>
        <dbReference type="Proteomes" id="UP000256964"/>
    </source>
</evidence>
<dbReference type="Proteomes" id="UP000256964">
    <property type="component" value="Unassembled WGS sequence"/>
</dbReference>
<organism evidence="1 2">
    <name type="scientific">Lentinus brumalis</name>
    <dbReference type="NCBI Taxonomy" id="2498619"/>
    <lineage>
        <taxon>Eukaryota</taxon>
        <taxon>Fungi</taxon>
        <taxon>Dikarya</taxon>
        <taxon>Basidiomycota</taxon>
        <taxon>Agaricomycotina</taxon>
        <taxon>Agaricomycetes</taxon>
        <taxon>Polyporales</taxon>
        <taxon>Polyporaceae</taxon>
        <taxon>Lentinus</taxon>
    </lineage>
</organism>
<dbReference type="AlphaFoldDB" id="A0A371DX06"/>
<protein>
    <submittedName>
        <fullName evidence="1">Uncharacterized protein</fullName>
    </submittedName>
</protein>
<gene>
    <name evidence="1" type="ORF">OH76DRAFT_13018</name>
</gene>
<accession>A0A371DX06</accession>
<sequence length="141" mass="16356">MHIWRRQLRCNSDEAILENIETSRRDPLLHNLLGPPIELRYHREFANVLLQKKKTAPKNLKGARRGEPCGCLVLLLCTPVTTVQETTRYKLTAEASLIGQRPYPIAEKIVKLRAAQHEDTIWLRSEDRRRHFAHAAAACWR</sequence>
<reference evidence="1 2" key="1">
    <citation type="journal article" date="2018" name="Biotechnol. Biofuels">
        <title>Integrative visual omics of the white-rot fungus Polyporus brumalis exposes the biotechnological potential of its oxidative enzymes for delignifying raw plant biomass.</title>
        <authorList>
            <person name="Miyauchi S."/>
            <person name="Rancon A."/>
            <person name="Drula E."/>
            <person name="Hage H."/>
            <person name="Chaduli D."/>
            <person name="Favel A."/>
            <person name="Grisel S."/>
            <person name="Henrissat B."/>
            <person name="Herpoel-Gimbert I."/>
            <person name="Ruiz-Duenas F.J."/>
            <person name="Chevret D."/>
            <person name="Hainaut M."/>
            <person name="Lin J."/>
            <person name="Wang M."/>
            <person name="Pangilinan J."/>
            <person name="Lipzen A."/>
            <person name="Lesage-Meessen L."/>
            <person name="Navarro D."/>
            <person name="Riley R."/>
            <person name="Grigoriev I.V."/>
            <person name="Zhou S."/>
            <person name="Raouche S."/>
            <person name="Rosso M.N."/>
        </authorList>
    </citation>
    <scope>NUCLEOTIDE SEQUENCE [LARGE SCALE GENOMIC DNA]</scope>
    <source>
        <strain evidence="1 2">BRFM 1820</strain>
    </source>
</reference>
<name>A0A371DX06_9APHY</name>
<evidence type="ECO:0000313" key="1">
    <source>
        <dbReference type="EMBL" id="RDX57080.1"/>
    </source>
</evidence>
<keyword evidence="2" id="KW-1185">Reference proteome</keyword>